<dbReference type="PANTHER" id="PTHR30136">
    <property type="entry name" value="HELIX-TURN-HELIX TRANSCRIPTIONAL REGULATOR, ICLR FAMILY"/>
    <property type="match status" value="1"/>
</dbReference>
<evidence type="ECO:0000259" key="5">
    <source>
        <dbReference type="PROSITE" id="PS51078"/>
    </source>
</evidence>
<dbReference type="PANTHER" id="PTHR30136:SF34">
    <property type="entry name" value="TRANSCRIPTIONAL REGULATOR"/>
    <property type="match status" value="1"/>
</dbReference>
<keyword evidence="3" id="KW-0804">Transcription</keyword>
<dbReference type="EMBL" id="JAEPWM010000009">
    <property type="protein sequence ID" value="MBK6008250.1"/>
    <property type="molecule type" value="Genomic_DNA"/>
</dbReference>
<organism evidence="6 7">
    <name type="scientific">Ramlibacter ginsenosidimutans</name>
    <dbReference type="NCBI Taxonomy" id="502333"/>
    <lineage>
        <taxon>Bacteria</taxon>
        <taxon>Pseudomonadati</taxon>
        <taxon>Pseudomonadota</taxon>
        <taxon>Betaproteobacteria</taxon>
        <taxon>Burkholderiales</taxon>
        <taxon>Comamonadaceae</taxon>
        <taxon>Ramlibacter</taxon>
    </lineage>
</organism>
<evidence type="ECO:0000313" key="7">
    <source>
        <dbReference type="Proteomes" id="UP000630528"/>
    </source>
</evidence>
<dbReference type="Pfam" id="PF01614">
    <property type="entry name" value="IclR_C"/>
    <property type="match status" value="1"/>
</dbReference>
<protein>
    <submittedName>
        <fullName evidence="6">Helix-turn-helix domain-containing protein</fullName>
    </submittedName>
</protein>
<accession>A0A934TVT6</accession>
<dbReference type="InterPro" id="IPR014757">
    <property type="entry name" value="Tscrpt_reg_IclR_C"/>
</dbReference>
<evidence type="ECO:0000256" key="3">
    <source>
        <dbReference type="ARBA" id="ARBA00023163"/>
    </source>
</evidence>
<feature type="domain" description="HTH iclR-type" evidence="4">
    <location>
        <begin position="13"/>
        <end position="73"/>
    </location>
</feature>
<dbReference type="RefSeq" id="WP_201175212.1">
    <property type="nucleotide sequence ID" value="NZ_JAEPWM010000009.1"/>
</dbReference>
<keyword evidence="7" id="KW-1185">Reference proteome</keyword>
<dbReference type="Gene3D" id="1.10.10.10">
    <property type="entry name" value="Winged helix-like DNA-binding domain superfamily/Winged helix DNA-binding domain"/>
    <property type="match status" value="1"/>
</dbReference>
<keyword evidence="1" id="KW-0805">Transcription regulation</keyword>
<reference evidence="6" key="1">
    <citation type="journal article" date="2012" name="J. Microbiol. Biotechnol.">
        <title>Ramlibacter ginsenosidimutans sp. nov., with ginsenoside-converting activity.</title>
        <authorList>
            <person name="Wang L."/>
            <person name="An D.S."/>
            <person name="Kim S.G."/>
            <person name="Jin F.X."/>
            <person name="Kim S.C."/>
            <person name="Lee S.T."/>
            <person name="Im W.T."/>
        </authorList>
    </citation>
    <scope>NUCLEOTIDE SEQUENCE</scope>
    <source>
        <strain evidence="6">KACC 17527</strain>
    </source>
</reference>
<evidence type="ECO:0000256" key="2">
    <source>
        <dbReference type="ARBA" id="ARBA00023125"/>
    </source>
</evidence>
<dbReference type="GO" id="GO:0045892">
    <property type="term" value="P:negative regulation of DNA-templated transcription"/>
    <property type="evidence" value="ECO:0007669"/>
    <property type="project" value="TreeGrafter"/>
</dbReference>
<dbReference type="InterPro" id="IPR005471">
    <property type="entry name" value="Tscrpt_reg_IclR_N"/>
</dbReference>
<dbReference type="Proteomes" id="UP000630528">
    <property type="component" value="Unassembled WGS sequence"/>
</dbReference>
<dbReference type="Pfam" id="PF09339">
    <property type="entry name" value="HTH_IclR"/>
    <property type="match status" value="1"/>
</dbReference>
<proteinExistence type="predicted"/>
<feature type="domain" description="IclR-ED" evidence="5">
    <location>
        <begin position="74"/>
        <end position="256"/>
    </location>
</feature>
<reference evidence="6" key="2">
    <citation type="submission" date="2021-01" db="EMBL/GenBank/DDBJ databases">
        <authorList>
            <person name="Kang M."/>
        </authorList>
    </citation>
    <scope>NUCLEOTIDE SEQUENCE</scope>
    <source>
        <strain evidence="6">KACC 17527</strain>
    </source>
</reference>
<dbReference type="PROSITE" id="PS51078">
    <property type="entry name" value="ICLR_ED"/>
    <property type="match status" value="1"/>
</dbReference>
<keyword evidence="2" id="KW-0238">DNA-binding</keyword>
<evidence type="ECO:0000259" key="4">
    <source>
        <dbReference type="PROSITE" id="PS51077"/>
    </source>
</evidence>
<dbReference type="GO" id="GO:0003677">
    <property type="term" value="F:DNA binding"/>
    <property type="evidence" value="ECO:0007669"/>
    <property type="project" value="UniProtKB-KW"/>
</dbReference>
<dbReference type="InterPro" id="IPR029016">
    <property type="entry name" value="GAF-like_dom_sf"/>
</dbReference>
<name>A0A934TVT6_9BURK</name>
<gene>
    <name evidence="6" type="ORF">JJB11_19265</name>
</gene>
<dbReference type="SMART" id="SM00346">
    <property type="entry name" value="HTH_ICLR"/>
    <property type="match status" value="1"/>
</dbReference>
<evidence type="ECO:0000313" key="6">
    <source>
        <dbReference type="EMBL" id="MBK6008250.1"/>
    </source>
</evidence>
<sequence>MNSAANIDKSLLIEGLGKGLRVIECFSDAHPRLTASEAAELAGLTRTAARRYLLSLVHYGYADSDGKHYWLLPAILRLGRSYLEAARLPRLVQPFMQRVSMQTGETANLSVLDGRDVVYLTRSNSPRVVSIGFHPGARVPAHVVSAGFALLSTLSPEQVEAWFEGAEFGQFTPETITDPQRLRDSVAQARRLGYWLADQYADVGLRGLAVPLKDRQGRCVGALSITFQAQAYPGDASLTRLLPPLQEAAQTLRQVI</sequence>
<dbReference type="SUPFAM" id="SSF46785">
    <property type="entry name" value="Winged helix' DNA-binding domain"/>
    <property type="match status" value="1"/>
</dbReference>
<dbReference type="GO" id="GO:0003700">
    <property type="term" value="F:DNA-binding transcription factor activity"/>
    <property type="evidence" value="ECO:0007669"/>
    <property type="project" value="TreeGrafter"/>
</dbReference>
<dbReference type="InterPro" id="IPR050707">
    <property type="entry name" value="HTH_MetabolicPath_Reg"/>
</dbReference>
<dbReference type="InterPro" id="IPR036388">
    <property type="entry name" value="WH-like_DNA-bd_sf"/>
</dbReference>
<comment type="caution">
    <text evidence="6">The sequence shown here is derived from an EMBL/GenBank/DDBJ whole genome shotgun (WGS) entry which is preliminary data.</text>
</comment>
<dbReference type="InterPro" id="IPR036390">
    <property type="entry name" value="WH_DNA-bd_sf"/>
</dbReference>
<dbReference type="SUPFAM" id="SSF55781">
    <property type="entry name" value="GAF domain-like"/>
    <property type="match status" value="1"/>
</dbReference>
<dbReference type="AlphaFoldDB" id="A0A934TVT6"/>
<dbReference type="Gene3D" id="3.30.450.40">
    <property type="match status" value="1"/>
</dbReference>
<dbReference type="PROSITE" id="PS51077">
    <property type="entry name" value="HTH_ICLR"/>
    <property type="match status" value="1"/>
</dbReference>
<evidence type="ECO:0000256" key="1">
    <source>
        <dbReference type="ARBA" id="ARBA00023015"/>
    </source>
</evidence>